<dbReference type="InterPro" id="IPR024881">
    <property type="entry name" value="Tip"/>
</dbReference>
<dbReference type="Gene3D" id="2.130.10.130">
    <property type="entry name" value="Integrin alpha, N-terminal"/>
    <property type="match status" value="1"/>
</dbReference>
<feature type="transmembrane region" description="Helical" evidence="8">
    <location>
        <begin position="575"/>
        <end position="600"/>
    </location>
</feature>
<comment type="subcellular location">
    <subcellularLocation>
        <location evidence="1">Membrane</location>
        <topology evidence="1">Single-pass type I membrane protein</topology>
    </subcellularLocation>
</comment>
<dbReference type="InterPro" id="IPR028994">
    <property type="entry name" value="Integrin_alpha_N"/>
</dbReference>
<dbReference type="InterPro" id="IPR013517">
    <property type="entry name" value="FG-GAP"/>
</dbReference>
<dbReference type="SUPFAM" id="SSF69318">
    <property type="entry name" value="Integrin alpha N-terminal domain"/>
    <property type="match status" value="1"/>
</dbReference>
<dbReference type="InterPro" id="IPR057089">
    <property type="entry name" value="C2_TIP"/>
</dbReference>
<dbReference type="KEGG" id="aten:116297836"/>
<comment type="similarity">
    <text evidence="2">Belongs to the TIP family.</text>
</comment>
<proteinExistence type="inferred from homology"/>
<accession>A0A6P8I086</accession>
<dbReference type="Proteomes" id="UP000515163">
    <property type="component" value="Unplaced"/>
</dbReference>
<evidence type="ECO:0000256" key="8">
    <source>
        <dbReference type="SAM" id="Phobius"/>
    </source>
</evidence>
<dbReference type="PANTHER" id="PTHR13412:SF0">
    <property type="entry name" value="T-CELL IMMUNOMODULATORY PROTEIN"/>
    <property type="match status" value="1"/>
</dbReference>
<feature type="chain" id="PRO_5028021648" evidence="9">
    <location>
        <begin position="25"/>
        <end position="621"/>
    </location>
</feature>
<sequence length="621" mass="68806">MPTTSLRSLYTLIFSLLLLPEYYCSFNDVTTKVGISSINGLLAAFGDFNGDKSTDLFVISNQGKNLDVLLWNEGSQKFDGLKALVAFPSSVIVNVGPGDFNGDGCMDVLITTETGKPDARNIQPKRVYVFWGSLNEISKIEKSFQIPEELKDQPVILDVNGDLIPDILGTIYNLKNASLEVRTYWISVGKNKTFERQTQKANSKVTEQNQELSPLTIPHSNGFLDLTGDMTADLFVTSKSEDYKFEIWENKEGILTYSPDSIGLPDGVSARSHVIGQSSFADFDRDGKIDHLLPVCSLPNCQDSQIYIYINNKWSRVLTNNQDTWQFIPPSGNESIANTPLMTIRTGDYNMDGYPDGLIILDIITPKRIRSAPVLLENVPCSNSGHHCVNGRTFSVQWKSLMSLEGAVVATFFDLYENGITDFIIVTQTTPDSFRLHAVRNNLYVDASFVKVAVLSGVTLTSCKGDKLPYGVNQAGPYVSYTMTDNDGKVKTGAAAQLSQSGYFALQCPYIVFGLGRTPNFVDKLTIGMPRAKKGTVRSHSWPSIIPNSQMIIIPYPPDQPNKWKSKLLVTPSKLVLLTGLCMLGLCALLALVIMVLHLLEKRADQKEKREDAHKFHFDAM</sequence>
<evidence type="ECO:0000256" key="4">
    <source>
        <dbReference type="ARBA" id="ARBA00022729"/>
    </source>
</evidence>
<evidence type="ECO:0000313" key="12">
    <source>
        <dbReference type="RefSeq" id="XP_031562004.1"/>
    </source>
</evidence>
<dbReference type="RefSeq" id="XP_031562004.1">
    <property type="nucleotide sequence ID" value="XM_031706144.1"/>
</dbReference>
<evidence type="ECO:0000256" key="6">
    <source>
        <dbReference type="ARBA" id="ARBA00023136"/>
    </source>
</evidence>
<keyword evidence="11" id="KW-1185">Reference proteome</keyword>
<dbReference type="AlphaFoldDB" id="A0A6P8I086"/>
<dbReference type="PANTHER" id="PTHR13412">
    <property type="entry name" value="T-CELL IMMUNOMODULATORY PROTEIN HOMOLOG"/>
    <property type="match status" value="1"/>
</dbReference>
<dbReference type="FunCoup" id="A0A6P8I086">
    <property type="interactions" value="762"/>
</dbReference>
<evidence type="ECO:0000256" key="2">
    <source>
        <dbReference type="ARBA" id="ARBA00006496"/>
    </source>
</evidence>
<feature type="domain" description="T-cell immunomodulatory protein TIP C2" evidence="10">
    <location>
        <begin position="469"/>
        <end position="568"/>
    </location>
</feature>
<keyword evidence="3 8" id="KW-0812">Transmembrane</keyword>
<evidence type="ECO:0000256" key="1">
    <source>
        <dbReference type="ARBA" id="ARBA00004479"/>
    </source>
</evidence>
<organism evidence="11 12">
    <name type="scientific">Actinia tenebrosa</name>
    <name type="common">Australian red waratah sea anemone</name>
    <dbReference type="NCBI Taxonomy" id="6105"/>
    <lineage>
        <taxon>Eukaryota</taxon>
        <taxon>Metazoa</taxon>
        <taxon>Cnidaria</taxon>
        <taxon>Anthozoa</taxon>
        <taxon>Hexacorallia</taxon>
        <taxon>Actiniaria</taxon>
        <taxon>Actiniidae</taxon>
        <taxon>Actinia</taxon>
    </lineage>
</organism>
<dbReference type="Pfam" id="PF23122">
    <property type="entry name" value="C2_ITFG1"/>
    <property type="match status" value="1"/>
</dbReference>
<dbReference type="InParanoid" id="A0A6P8I086"/>
<keyword evidence="7" id="KW-0325">Glycoprotein</keyword>
<protein>
    <submittedName>
        <fullName evidence="12">T-cell immunomodulatory protein-like</fullName>
    </submittedName>
</protein>
<evidence type="ECO:0000256" key="9">
    <source>
        <dbReference type="SAM" id="SignalP"/>
    </source>
</evidence>
<keyword evidence="6 8" id="KW-0472">Membrane</keyword>
<evidence type="ECO:0000313" key="11">
    <source>
        <dbReference type="Proteomes" id="UP000515163"/>
    </source>
</evidence>
<feature type="signal peptide" evidence="9">
    <location>
        <begin position="1"/>
        <end position="24"/>
    </location>
</feature>
<reference evidence="12" key="1">
    <citation type="submission" date="2025-08" db="UniProtKB">
        <authorList>
            <consortium name="RefSeq"/>
        </authorList>
    </citation>
    <scope>IDENTIFICATION</scope>
    <source>
        <tissue evidence="12">Tentacle</tissue>
    </source>
</reference>
<evidence type="ECO:0000256" key="5">
    <source>
        <dbReference type="ARBA" id="ARBA00022989"/>
    </source>
</evidence>
<dbReference type="GO" id="GO:0005886">
    <property type="term" value="C:plasma membrane"/>
    <property type="evidence" value="ECO:0007669"/>
    <property type="project" value="TreeGrafter"/>
</dbReference>
<evidence type="ECO:0000256" key="7">
    <source>
        <dbReference type="ARBA" id="ARBA00023180"/>
    </source>
</evidence>
<dbReference type="OrthoDB" id="10250728at2759"/>
<dbReference type="Pfam" id="PF13517">
    <property type="entry name" value="FG-GAP_3"/>
    <property type="match status" value="1"/>
</dbReference>
<name>A0A6P8I086_ACTTE</name>
<evidence type="ECO:0000256" key="3">
    <source>
        <dbReference type="ARBA" id="ARBA00022692"/>
    </source>
</evidence>
<gene>
    <name evidence="12" type="primary">LOC116297836</name>
</gene>
<keyword evidence="4 9" id="KW-0732">Signal</keyword>
<keyword evidence="5 8" id="KW-1133">Transmembrane helix</keyword>
<evidence type="ECO:0000259" key="10">
    <source>
        <dbReference type="Pfam" id="PF23122"/>
    </source>
</evidence>
<dbReference type="GeneID" id="116297836"/>